<feature type="compositionally biased region" description="Basic and acidic residues" evidence="1">
    <location>
        <begin position="43"/>
        <end position="54"/>
    </location>
</feature>
<feature type="compositionally biased region" description="Acidic residues" evidence="1">
    <location>
        <begin position="25"/>
        <end position="42"/>
    </location>
</feature>
<dbReference type="OrthoDB" id="5983012at2759"/>
<gene>
    <name evidence="2" type="ORF">OS493_024080</name>
</gene>
<evidence type="ECO:0000313" key="3">
    <source>
        <dbReference type="Proteomes" id="UP001163046"/>
    </source>
</evidence>
<proteinExistence type="predicted"/>
<feature type="compositionally biased region" description="Basic residues" evidence="1">
    <location>
        <begin position="55"/>
        <end position="68"/>
    </location>
</feature>
<sequence length="240" mass="27622">MTLVEMSQTIILRMLSSVCEGSDGSGDELEEDNSESEEEEIVEDKSGDIDEQKINKPKKSKPATRKCKPRIKRECPVPHCHKVVVHVPRHLEKVHHWPKNQARAAVSRFNLRKKYTFSTAECADAGNRKMKPNDGKNEKKVHKDYHKNRVCPIVGCMSVVKRLSAHLQNVHGYSPKSNKSNYRSLLKCYYDQNFMSRMKQKRAPYSLSDLAVPVWVTEMKFGPRKAKIFNLESGVFRARH</sequence>
<keyword evidence="3" id="KW-1185">Reference proteome</keyword>
<reference evidence="2" key="1">
    <citation type="submission" date="2023-01" db="EMBL/GenBank/DDBJ databases">
        <title>Genome assembly of the deep-sea coral Lophelia pertusa.</title>
        <authorList>
            <person name="Herrera S."/>
            <person name="Cordes E."/>
        </authorList>
    </citation>
    <scope>NUCLEOTIDE SEQUENCE</scope>
    <source>
        <strain evidence="2">USNM1676648</strain>
        <tissue evidence="2">Polyp</tissue>
    </source>
</reference>
<evidence type="ECO:0000256" key="1">
    <source>
        <dbReference type="SAM" id="MobiDB-lite"/>
    </source>
</evidence>
<name>A0A9W9ZM54_9CNID</name>
<dbReference type="Proteomes" id="UP001163046">
    <property type="component" value="Unassembled WGS sequence"/>
</dbReference>
<protein>
    <submittedName>
        <fullName evidence="2">Uncharacterized protein</fullName>
    </submittedName>
</protein>
<feature type="region of interest" description="Disordered" evidence="1">
    <location>
        <begin position="19"/>
        <end position="68"/>
    </location>
</feature>
<dbReference type="AlphaFoldDB" id="A0A9W9ZM54"/>
<accession>A0A9W9ZM54</accession>
<organism evidence="2 3">
    <name type="scientific">Desmophyllum pertusum</name>
    <dbReference type="NCBI Taxonomy" id="174260"/>
    <lineage>
        <taxon>Eukaryota</taxon>
        <taxon>Metazoa</taxon>
        <taxon>Cnidaria</taxon>
        <taxon>Anthozoa</taxon>
        <taxon>Hexacorallia</taxon>
        <taxon>Scleractinia</taxon>
        <taxon>Caryophylliina</taxon>
        <taxon>Caryophylliidae</taxon>
        <taxon>Desmophyllum</taxon>
    </lineage>
</organism>
<evidence type="ECO:0000313" key="2">
    <source>
        <dbReference type="EMBL" id="KAJ7384066.1"/>
    </source>
</evidence>
<comment type="caution">
    <text evidence="2">The sequence shown here is derived from an EMBL/GenBank/DDBJ whole genome shotgun (WGS) entry which is preliminary data.</text>
</comment>
<dbReference type="EMBL" id="MU825891">
    <property type="protein sequence ID" value="KAJ7384066.1"/>
    <property type="molecule type" value="Genomic_DNA"/>
</dbReference>